<dbReference type="GO" id="GO:0004812">
    <property type="term" value="F:aminoacyl-tRNA ligase activity"/>
    <property type="evidence" value="ECO:0007669"/>
    <property type="project" value="UniProtKB-KW"/>
</dbReference>
<dbReference type="OrthoDB" id="5422155at2"/>
<comment type="caution">
    <text evidence="1">The sequence shown here is derived from an EMBL/GenBank/DDBJ whole genome shotgun (WGS) entry which is preliminary data.</text>
</comment>
<dbReference type="AlphaFoldDB" id="A0A0F5YFH1"/>
<accession>A0A0F5YFH1</accession>
<dbReference type="RefSeq" id="WP_046279026.1">
    <property type="nucleotide sequence ID" value="NZ_LATL02000256.1"/>
</dbReference>
<name>A0A0F5YFH1_9CYAN</name>
<dbReference type="PATRIC" id="fig|1637645.4.peg.5124"/>
<dbReference type="EMBL" id="LATL02000256">
    <property type="protein sequence ID" value="KKD37639.1"/>
    <property type="molecule type" value="Genomic_DNA"/>
</dbReference>
<protein>
    <submittedName>
        <fullName evidence="1">Threonyl-tRNA synthetase</fullName>
    </submittedName>
</protein>
<gene>
    <name evidence="1" type="ORF">WN50_13265</name>
</gene>
<sequence>MSPTKKEIESLLKNLPDDCSLEDVQYHLYVIEKFRHGLAVLDTARKLTQDEAEGLLSKWIIK</sequence>
<keyword evidence="1" id="KW-0436">Ligase</keyword>
<keyword evidence="1" id="KW-0030">Aminoacyl-tRNA synthetase</keyword>
<reference evidence="1 2" key="1">
    <citation type="submission" date="2015-06" db="EMBL/GenBank/DDBJ databases">
        <title>Draft genome assembly of filamentous brackish cyanobacterium Limnoraphis robusta strain CS-951.</title>
        <authorList>
            <person name="Willis A."/>
            <person name="Parks M."/>
            <person name="Burford M.A."/>
        </authorList>
    </citation>
    <scope>NUCLEOTIDE SEQUENCE [LARGE SCALE GENOMIC DNA]</scope>
    <source>
        <strain evidence="1 2">CS-951</strain>
    </source>
</reference>
<evidence type="ECO:0000313" key="2">
    <source>
        <dbReference type="Proteomes" id="UP000033607"/>
    </source>
</evidence>
<organism evidence="1 2">
    <name type="scientific">Limnoraphis robusta CS-951</name>
    <dbReference type="NCBI Taxonomy" id="1637645"/>
    <lineage>
        <taxon>Bacteria</taxon>
        <taxon>Bacillati</taxon>
        <taxon>Cyanobacteriota</taxon>
        <taxon>Cyanophyceae</taxon>
        <taxon>Oscillatoriophycideae</taxon>
        <taxon>Oscillatoriales</taxon>
        <taxon>Sirenicapillariaceae</taxon>
        <taxon>Limnoraphis</taxon>
    </lineage>
</organism>
<dbReference type="Proteomes" id="UP000033607">
    <property type="component" value="Unassembled WGS sequence"/>
</dbReference>
<proteinExistence type="predicted"/>
<evidence type="ECO:0000313" key="1">
    <source>
        <dbReference type="EMBL" id="KKD37639.1"/>
    </source>
</evidence>